<dbReference type="Proteomes" id="UP001345963">
    <property type="component" value="Unassembled WGS sequence"/>
</dbReference>
<sequence>MGKEQSKPNNLEGDVKFMESYVKGAGEICRRWHKKYGFSGNLITTEILKLQGDLKLELLQTKDSAKREKRKMEYKLSNKWLEQSKLRDLNREEKGKKRKEKLVAAALVGPDEETVTPYRPPNPTAPPQPQPDAAEALEVVQPPGPSGEQQKPQVTTRKQKQDKEKQEKLLMAYPDLNNLPSQSYYNQNLDNEGNLKLCPITEVANPNPTGDNPQRTLLVYRPWTAEDRSAALKGIPPLAEGPELFTAAIDGLQKSFRLNGTEMLQCYMQLCGHSWRVAGSFTGTTLQGTVLAHDAPDLRTAMTELNTRIHNQFRQGADYGKNCSMQTKGGGRPLRLHKQAETGF</sequence>
<evidence type="ECO:0000313" key="2">
    <source>
        <dbReference type="EMBL" id="MED6234374.1"/>
    </source>
</evidence>
<feature type="compositionally biased region" description="Pro residues" evidence="1">
    <location>
        <begin position="118"/>
        <end position="130"/>
    </location>
</feature>
<name>A0ABU7A9B4_9TELE</name>
<feature type="compositionally biased region" description="Polar residues" evidence="1">
    <location>
        <begin position="147"/>
        <end position="156"/>
    </location>
</feature>
<protein>
    <submittedName>
        <fullName evidence="2">Uncharacterized protein</fullName>
    </submittedName>
</protein>
<evidence type="ECO:0000313" key="3">
    <source>
        <dbReference type="Proteomes" id="UP001345963"/>
    </source>
</evidence>
<gene>
    <name evidence="2" type="ORF">ATANTOWER_028133</name>
</gene>
<accession>A0ABU7A9B4</accession>
<proteinExistence type="predicted"/>
<comment type="caution">
    <text evidence="2">The sequence shown here is derived from an EMBL/GenBank/DDBJ whole genome shotgun (WGS) entry which is preliminary data.</text>
</comment>
<reference evidence="2 3" key="1">
    <citation type="submission" date="2021-07" db="EMBL/GenBank/DDBJ databases">
        <authorList>
            <person name="Palmer J.M."/>
        </authorList>
    </citation>
    <scope>NUCLEOTIDE SEQUENCE [LARGE SCALE GENOMIC DNA]</scope>
    <source>
        <strain evidence="2 3">AT_MEX2019</strain>
        <tissue evidence="2">Muscle</tissue>
    </source>
</reference>
<keyword evidence="3" id="KW-1185">Reference proteome</keyword>
<evidence type="ECO:0000256" key="1">
    <source>
        <dbReference type="SAM" id="MobiDB-lite"/>
    </source>
</evidence>
<organism evidence="2 3">
    <name type="scientific">Ataeniobius toweri</name>
    <dbReference type="NCBI Taxonomy" id="208326"/>
    <lineage>
        <taxon>Eukaryota</taxon>
        <taxon>Metazoa</taxon>
        <taxon>Chordata</taxon>
        <taxon>Craniata</taxon>
        <taxon>Vertebrata</taxon>
        <taxon>Euteleostomi</taxon>
        <taxon>Actinopterygii</taxon>
        <taxon>Neopterygii</taxon>
        <taxon>Teleostei</taxon>
        <taxon>Neoteleostei</taxon>
        <taxon>Acanthomorphata</taxon>
        <taxon>Ovalentaria</taxon>
        <taxon>Atherinomorphae</taxon>
        <taxon>Cyprinodontiformes</taxon>
        <taxon>Goodeidae</taxon>
        <taxon>Ataeniobius</taxon>
    </lineage>
</organism>
<feature type="region of interest" description="Disordered" evidence="1">
    <location>
        <begin position="105"/>
        <end position="165"/>
    </location>
</feature>
<dbReference type="EMBL" id="JAHUTI010007010">
    <property type="protein sequence ID" value="MED6234374.1"/>
    <property type="molecule type" value="Genomic_DNA"/>
</dbReference>